<keyword evidence="6" id="KW-0752">Steroid biosynthesis</keyword>
<keyword evidence="3" id="KW-0444">Lipid biosynthesis</keyword>
<evidence type="ECO:0000256" key="11">
    <source>
        <dbReference type="SAM" id="MobiDB-lite"/>
    </source>
</evidence>
<dbReference type="SUPFAM" id="SSF53756">
    <property type="entry name" value="UDP-Glycosyltransferase/glycogen phosphorylase"/>
    <property type="match status" value="1"/>
</dbReference>
<keyword evidence="10" id="KW-0753">Steroid metabolism</keyword>
<dbReference type="InterPro" id="IPR012337">
    <property type="entry name" value="RNaseH-like_sf"/>
</dbReference>
<dbReference type="PANTHER" id="PTHR48050">
    <property type="entry name" value="STEROL 3-BETA-GLUCOSYLTRANSFERASE"/>
    <property type="match status" value="1"/>
</dbReference>
<feature type="non-terminal residue" evidence="13">
    <location>
        <position position="1"/>
    </location>
</feature>
<dbReference type="Gene3D" id="3.30.420.10">
    <property type="entry name" value="Ribonuclease H-like superfamily/Ribonuclease H"/>
    <property type="match status" value="1"/>
</dbReference>
<keyword evidence="4" id="KW-0328">Glycosyltransferase</keyword>
<keyword evidence="14" id="KW-1185">Reference proteome</keyword>
<evidence type="ECO:0000313" key="13">
    <source>
        <dbReference type="EMBL" id="RDY10516.1"/>
    </source>
</evidence>
<feature type="region of interest" description="Disordered" evidence="11">
    <location>
        <begin position="122"/>
        <end position="149"/>
    </location>
</feature>
<gene>
    <name evidence="13" type="primary">UGT80A2</name>
    <name evidence="13" type="ORF">CR513_04939</name>
</gene>
<dbReference type="GO" id="GO:0016906">
    <property type="term" value="F:sterol 3-beta-glucosyltransferase activity"/>
    <property type="evidence" value="ECO:0007669"/>
    <property type="project" value="UniProtKB-EC"/>
</dbReference>
<keyword evidence="9" id="KW-1207">Sterol metabolism</keyword>
<dbReference type="FunFam" id="3.40.50.2000:FF:000030">
    <property type="entry name" value="Sterol 3-beta-glucosyltransferase UGT80A2"/>
    <property type="match status" value="1"/>
</dbReference>
<evidence type="ECO:0000313" key="14">
    <source>
        <dbReference type="Proteomes" id="UP000257109"/>
    </source>
</evidence>
<dbReference type="Gene3D" id="3.40.50.2000">
    <property type="entry name" value="Glycogen Phosphorylase B"/>
    <property type="match status" value="1"/>
</dbReference>
<comment type="caution">
    <text evidence="13">The sequence shown here is derived from an EMBL/GenBank/DDBJ whole genome shotgun (WGS) entry which is preliminary data.</text>
</comment>
<comment type="similarity">
    <text evidence="1">Belongs to the glycosyltransferase 28 family.</text>
</comment>
<evidence type="ECO:0000256" key="5">
    <source>
        <dbReference type="ARBA" id="ARBA00022679"/>
    </source>
</evidence>
<dbReference type="AlphaFoldDB" id="A0A371I653"/>
<evidence type="ECO:0000256" key="3">
    <source>
        <dbReference type="ARBA" id="ARBA00022516"/>
    </source>
</evidence>
<dbReference type="OrthoDB" id="5835829at2759"/>
<feature type="domain" description="Glycosyltransferase family 28 N-terminal" evidence="12">
    <location>
        <begin position="221"/>
        <end position="363"/>
    </location>
</feature>
<dbReference type="PANTHER" id="PTHR48050:SF13">
    <property type="entry name" value="STEROL 3-BETA-GLUCOSYLTRANSFERASE UGT80A2"/>
    <property type="match status" value="1"/>
</dbReference>
<keyword evidence="5" id="KW-0808">Transferase</keyword>
<dbReference type="GO" id="GO:0005975">
    <property type="term" value="P:carbohydrate metabolic process"/>
    <property type="evidence" value="ECO:0007669"/>
    <property type="project" value="InterPro"/>
</dbReference>
<evidence type="ECO:0000256" key="10">
    <source>
        <dbReference type="ARBA" id="ARBA00023221"/>
    </source>
</evidence>
<evidence type="ECO:0000256" key="4">
    <source>
        <dbReference type="ARBA" id="ARBA00022676"/>
    </source>
</evidence>
<keyword evidence="8" id="KW-0443">Lipid metabolism</keyword>
<dbReference type="SUPFAM" id="SSF53098">
    <property type="entry name" value="Ribonuclease H-like"/>
    <property type="match status" value="1"/>
</dbReference>
<dbReference type="InterPro" id="IPR002213">
    <property type="entry name" value="UDP_glucos_trans"/>
</dbReference>
<dbReference type="EMBL" id="QJKJ01000826">
    <property type="protein sequence ID" value="RDY10516.1"/>
    <property type="molecule type" value="Genomic_DNA"/>
</dbReference>
<dbReference type="CDD" id="cd03784">
    <property type="entry name" value="GT1_Gtf-like"/>
    <property type="match status" value="1"/>
</dbReference>
<dbReference type="Proteomes" id="UP000257109">
    <property type="component" value="Unassembled WGS sequence"/>
</dbReference>
<organism evidence="13 14">
    <name type="scientific">Mucuna pruriens</name>
    <name type="common">Velvet bean</name>
    <name type="synonym">Dolichos pruriens</name>
    <dbReference type="NCBI Taxonomy" id="157652"/>
    <lineage>
        <taxon>Eukaryota</taxon>
        <taxon>Viridiplantae</taxon>
        <taxon>Streptophyta</taxon>
        <taxon>Embryophyta</taxon>
        <taxon>Tracheophyta</taxon>
        <taxon>Spermatophyta</taxon>
        <taxon>Magnoliopsida</taxon>
        <taxon>eudicotyledons</taxon>
        <taxon>Gunneridae</taxon>
        <taxon>Pentapetalae</taxon>
        <taxon>rosids</taxon>
        <taxon>fabids</taxon>
        <taxon>Fabales</taxon>
        <taxon>Fabaceae</taxon>
        <taxon>Papilionoideae</taxon>
        <taxon>50 kb inversion clade</taxon>
        <taxon>NPAAA clade</taxon>
        <taxon>indigoferoid/millettioid clade</taxon>
        <taxon>Phaseoleae</taxon>
        <taxon>Mucuna</taxon>
    </lineage>
</organism>
<proteinExistence type="inferred from homology"/>
<dbReference type="InterPro" id="IPR036397">
    <property type="entry name" value="RNaseH_sf"/>
</dbReference>
<feature type="compositionally biased region" description="Basic and acidic residues" evidence="11">
    <location>
        <begin position="122"/>
        <end position="148"/>
    </location>
</feature>
<evidence type="ECO:0000256" key="2">
    <source>
        <dbReference type="ARBA" id="ARBA00012650"/>
    </source>
</evidence>
<dbReference type="GO" id="GO:0003676">
    <property type="term" value="F:nucleic acid binding"/>
    <property type="evidence" value="ECO:0007669"/>
    <property type="project" value="InterPro"/>
</dbReference>
<sequence>MAVVLAIQHDWWLKPLLRRLCGCMEFLRLSVMEVINRCVETFLRCFIIDQPKTWLQWLHWAEYWYTTTYHESMGAIPFEVVYGRKPLAVEASLTPSSRENEKPSIPGKGLSKVTTLPVDILHGDKSESSSSKFKMERSKTERQRHLSPEDAAQIFDDKIPIQEKLKLLNRIATVKDDGTVEFEVPVDVEPEALVGRSKQVNHVVDDSLDATDFHYIPPLNIVMLIVGTRGDVQPFIAIGKRLQDYGHRVRLATHSNFKEFVLTAGLEFYPLGGDPKVLADMVKNKGFLPSGPSEIPIQRNQMKEIINSLLPACKDPDIDSGVPFKADAIIANPPAYGHTHVAEALKIPIHIFFTMPWTPTTEFPHPLSRVKQQAGYRLSYQIVDSLIWLGIRDMINDLRKKKLKLRPVTYLSGSQGSETDVPHAYIWSPHLVPKPKDWGPKIDVVGFCFLDLASNYEPPKPLVEWLEDGDKPIYIGFGSL</sequence>
<evidence type="ECO:0000256" key="1">
    <source>
        <dbReference type="ARBA" id="ARBA00006962"/>
    </source>
</evidence>
<feature type="non-terminal residue" evidence="13">
    <location>
        <position position="480"/>
    </location>
</feature>
<dbReference type="Pfam" id="PF03033">
    <property type="entry name" value="Glyco_transf_28"/>
    <property type="match status" value="1"/>
</dbReference>
<dbReference type="EC" id="2.4.1.173" evidence="2"/>
<name>A0A371I653_MUCPR</name>
<evidence type="ECO:0000256" key="7">
    <source>
        <dbReference type="ARBA" id="ARBA00023011"/>
    </source>
</evidence>
<reference evidence="13" key="1">
    <citation type="submission" date="2018-05" db="EMBL/GenBank/DDBJ databases">
        <title>Draft genome of Mucuna pruriens seed.</title>
        <authorList>
            <person name="Nnadi N.E."/>
            <person name="Vos R."/>
            <person name="Hasami M.H."/>
            <person name="Devisetty U.K."/>
            <person name="Aguiy J.C."/>
        </authorList>
    </citation>
    <scope>NUCLEOTIDE SEQUENCE [LARGE SCALE GENOMIC DNA]</scope>
    <source>
        <strain evidence="13">JCA_2017</strain>
    </source>
</reference>
<dbReference type="InterPro" id="IPR050426">
    <property type="entry name" value="Glycosyltransferase_28"/>
</dbReference>
<keyword evidence="7" id="KW-0756">Sterol biosynthesis</keyword>
<accession>A0A371I653</accession>
<evidence type="ECO:0000256" key="6">
    <source>
        <dbReference type="ARBA" id="ARBA00022955"/>
    </source>
</evidence>
<dbReference type="GO" id="GO:0016126">
    <property type="term" value="P:sterol biosynthetic process"/>
    <property type="evidence" value="ECO:0007669"/>
    <property type="project" value="UniProtKB-KW"/>
</dbReference>
<dbReference type="InterPro" id="IPR004276">
    <property type="entry name" value="GlycoTrans_28_N"/>
</dbReference>
<evidence type="ECO:0000256" key="9">
    <source>
        <dbReference type="ARBA" id="ARBA00023166"/>
    </source>
</evidence>
<evidence type="ECO:0000259" key="12">
    <source>
        <dbReference type="Pfam" id="PF03033"/>
    </source>
</evidence>
<protein>
    <recommendedName>
        <fullName evidence="2">sterol 3beta-glucosyltransferase</fullName>
        <ecNumber evidence="2">2.4.1.173</ecNumber>
    </recommendedName>
</protein>
<evidence type="ECO:0000256" key="8">
    <source>
        <dbReference type="ARBA" id="ARBA00023098"/>
    </source>
</evidence>